<feature type="compositionally biased region" description="Polar residues" evidence="1">
    <location>
        <begin position="1"/>
        <end position="11"/>
    </location>
</feature>
<dbReference type="EMBL" id="SWFM01000002">
    <property type="protein sequence ID" value="TKD70527.1"/>
    <property type="molecule type" value="Genomic_DNA"/>
</dbReference>
<comment type="caution">
    <text evidence="2">The sequence shown here is derived from an EMBL/GenBank/DDBJ whole genome shotgun (WGS) entry which is preliminary data.</text>
</comment>
<dbReference type="PANTHER" id="PTHR37166">
    <property type="entry name" value="PROTEIN FLAG"/>
    <property type="match status" value="1"/>
</dbReference>
<evidence type="ECO:0000256" key="1">
    <source>
        <dbReference type="SAM" id="MobiDB-lite"/>
    </source>
</evidence>
<dbReference type="RefSeq" id="WP_136946608.1">
    <property type="nucleotide sequence ID" value="NZ_SWFM01000002.1"/>
</dbReference>
<dbReference type="InterPro" id="IPR035924">
    <property type="entry name" value="FlaG-like_sf"/>
</dbReference>
<keyword evidence="2" id="KW-0282">Flagellum</keyword>
<name>A0A4U1MIB0_9BACL</name>
<dbReference type="AlphaFoldDB" id="A0A4U1MIB0"/>
<proteinExistence type="predicted"/>
<dbReference type="Pfam" id="PF03646">
    <property type="entry name" value="FlaG"/>
    <property type="match status" value="1"/>
</dbReference>
<dbReference type="NCBIfam" id="NF005834">
    <property type="entry name" value="PRK07738.1"/>
    <property type="match status" value="1"/>
</dbReference>
<evidence type="ECO:0000313" key="3">
    <source>
        <dbReference type="Proteomes" id="UP000310541"/>
    </source>
</evidence>
<dbReference type="InterPro" id="IPR005186">
    <property type="entry name" value="FlaG"/>
</dbReference>
<dbReference type="OrthoDB" id="9799867at2"/>
<evidence type="ECO:0000313" key="2">
    <source>
        <dbReference type="EMBL" id="TKD70527.1"/>
    </source>
</evidence>
<keyword evidence="2" id="KW-0966">Cell projection</keyword>
<feature type="compositionally biased region" description="Polar residues" evidence="1">
    <location>
        <begin position="19"/>
        <end position="29"/>
    </location>
</feature>
<sequence>MELSNVSQVASGTLPKAQQADNQINQQPEPNLERQLHEEEFSKEAVVNKVNELNDFIQPTNTSIKFQLHDKLNEFYVQIIDTNTEEVVKEIPSKKFLDRYAATAELLGFMVDRKV</sequence>
<dbReference type="SUPFAM" id="SSF160214">
    <property type="entry name" value="FlaG-like"/>
    <property type="match status" value="1"/>
</dbReference>
<accession>A0A4U1MIB0</accession>
<gene>
    <name evidence="2" type="primary">flaG</name>
    <name evidence="2" type="ORF">FBF83_07810</name>
</gene>
<keyword evidence="2" id="KW-0969">Cilium</keyword>
<dbReference type="Proteomes" id="UP000310541">
    <property type="component" value="Unassembled WGS sequence"/>
</dbReference>
<organism evidence="2 3">
    <name type="scientific">Guptibacillus hwajinpoensis</name>
    <dbReference type="NCBI Taxonomy" id="208199"/>
    <lineage>
        <taxon>Bacteria</taxon>
        <taxon>Bacillati</taxon>
        <taxon>Bacillota</taxon>
        <taxon>Bacilli</taxon>
        <taxon>Bacillales</taxon>
        <taxon>Guptibacillaceae</taxon>
        <taxon>Guptibacillus</taxon>
    </lineage>
</organism>
<reference evidence="2 3" key="1">
    <citation type="submission" date="2019-04" db="EMBL/GenBank/DDBJ databases">
        <title>Genome sequence of Bacillus hwajinpoensis strain Y2.</title>
        <authorList>
            <person name="Fair J.L."/>
            <person name="Maclea K.S."/>
        </authorList>
    </citation>
    <scope>NUCLEOTIDE SEQUENCE [LARGE SCALE GENOMIC DNA]</scope>
    <source>
        <strain evidence="2 3">Y2</strain>
    </source>
</reference>
<dbReference type="PANTHER" id="PTHR37166:SF1">
    <property type="entry name" value="PROTEIN FLAG"/>
    <property type="match status" value="1"/>
</dbReference>
<protein>
    <submittedName>
        <fullName evidence="2">Flagellar protein FlaG</fullName>
    </submittedName>
</protein>
<dbReference type="Gene3D" id="3.30.160.170">
    <property type="entry name" value="FlaG-like"/>
    <property type="match status" value="1"/>
</dbReference>
<feature type="region of interest" description="Disordered" evidence="1">
    <location>
        <begin position="1"/>
        <end position="34"/>
    </location>
</feature>